<protein>
    <submittedName>
        <fullName evidence="1">Uncharacterized protein</fullName>
    </submittedName>
</protein>
<evidence type="ECO:0000313" key="2">
    <source>
        <dbReference type="Proteomes" id="UP000305067"/>
    </source>
</evidence>
<dbReference type="Proteomes" id="UP000305067">
    <property type="component" value="Unassembled WGS sequence"/>
</dbReference>
<accession>A0A5C3QFR1</accession>
<dbReference type="AlphaFoldDB" id="A0A5C3QFR1"/>
<evidence type="ECO:0000313" key="1">
    <source>
        <dbReference type="EMBL" id="TFL00836.1"/>
    </source>
</evidence>
<name>A0A5C3QFR1_9AGAR</name>
<sequence>MAVITGDPDEVTMPAKGSPTNQEERWKILEVYREYLDKEPEGYQDHFWRSVYGASAAGMLQDFISNGLHDSKLKGAVKGANKWQEAMQQNNPKRYAEARGLDDPQAEEILRLTDEPLTDELVDEILQANDPPSQQKPKAVRVAIIDETRLKLMQFSVFVGDTALYWKVKSVFRTPQSCSYRVQLSCVWDLDEDEETIFLRLEADDQGSQSRVSEQEVVLLFARSIKH</sequence>
<gene>
    <name evidence="1" type="ORF">BDV98DRAFT_605025</name>
</gene>
<dbReference type="EMBL" id="ML178827">
    <property type="protein sequence ID" value="TFL00836.1"/>
    <property type="molecule type" value="Genomic_DNA"/>
</dbReference>
<reference evidence="1 2" key="1">
    <citation type="journal article" date="2019" name="Nat. Ecol. Evol.">
        <title>Megaphylogeny resolves global patterns of mushroom evolution.</title>
        <authorList>
            <person name="Varga T."/>
            <person name="Krizsan K."/>
            <person name="Foldi C."/>
            <person name="Dima B."/>
            <person name="Sanchez-Garcia M."/>
            <person name="Sanchez-Ramirez S."/>
            <person name="Szollosi G.J."/>
            <person name="Szarkandi J.G."/>
            <person name="Papp V."/>
            <person name="Albert L."/>
            <person name="Andreopoulos W."/>
            <person name="Angelini C."/>
            <person name="Antonin V."/>
            <person name="Barry K.W."/>
            <person name="Bougher N.L."/>
            <person name="Buchanan P."/>
            <person name="Buyck B."/>
            <person name="Bense V."/>
            <person name="Catcheside P."/>
            <person name="Chovatia M."/>
            <person name="Cooper J."/>
            <person name="Damon W."/>
            <person name="Desjardin D."/>
            <person name="Finy P."/>
            <person name="Geml J."/>
            <person name="Haridas S."/>
            <person name="Hughes K."/>
            <person name="Justo A."/>
            <person name="Karasinski D."/>
            <person name="Kautmanova I."/>
            <person name="Kiss B."/>
            <person name="Kocsube S."/>
            <person name="Kotiranta H."/>
            <person name="LaButti K.M."/>
            <person name="Lechner B.E."/>
            <person name="Liimatainen K."/>
            <person name="Lipzen A."/>
            <person name="Lukacs Z."/>
            <person name="Mihaltcheva S."/>
            <person name="Morgado L.N."/>
            <person name="Niskanen T."/>
            <person name="Noordeloos M.E."/>
            <person name="Ohm R.A."/>
            <person name="Ortiz-Santana B."/>
            <person name="Ovrebo C."/>
            <person name="Racz N."/>
            <person name="Riley R."/>
            <person name="Savchenko A."/>
            <person name="Shiryaev A."/>
            <person name="Soop K."/>
            <person name="Spirin V."/>
            <person name="Szebenyi C."/>
            <person name="Tomsovsky M."/>
            <person name="Tulloss R.E."/>
            <person name="Uehling J."/>
            <person name="Grigoriev I.V."/>
            <person name="Vagvolgyi C."/>
            <person name="Papp T."/>
            <person name="Martin F.M."/>
            <person name="Miettinen O."/>
            <person name="Hibbett D.S."/>
            <person name="Nagy L.G."/>
        </authorList>
    </citation>
    <scope>NUCLEOTIDE SEQUENCE [LARGE SCALE GENOMIC DNA]</scope>
    <source>
        <strain evidence="1 2">CBS 309.79</strain>
    </source>
</reference>
<proteinExistence type="predicted"/>
<organism evidence="1 2">
    <name type="scientific">Pterulicium gracile</name>
    <dbReference type="NCBI Taxonomy" id="1884261"/>
    <lineage>
        <taxon>Eukaryota</taxon>
        <taxon>Fungi</taxon>
        <taxon>Dikarya</taxon>
        <taxon>Basidiomycota</taxon>
        <taxon>Agaricomycotina</taxon>
        <taxon>Agaricomycetes</taxon>
        <taxon>Agaricomycetidae</taxon>
        <taxon>Agaricales</taxon>
        <taxon>Pleurotineae</taxon>
        <taxon>Pterulaceae</taxon>
        <taxon>Pterulicium</taxon>
    </lineage>
</organism>
<keyword evidence="2" id="KW-1185">Reference proteome</keyword>